<dbReference type="Pfam" id="PF07693">
    <property type="entry name" value="KAP_NTPase"/>
    <property type="match status" value="1"/>
</dbReference>
<keyword evidence="4" id="KW-1185">Reference proteome</keyword>
<organism evidence="3 4">
    <name type="scientific">Nostoc linckia FACHB-391</name>
    <dbReference type="NCBI Taxonomy" id="2692906"/>
    <lineage>
        <taxon>Bacteria</taxon>
        <taxon>Bacillati</taxon>
        <taxon>Cyanobacteriota</taxon>
        <taxon>Cyanophyceae</taxon>
        <taxon>Nostocales</taxon>
        <taxon>Nostocaceae</taxon>
        <taxon>Nostoc</taxon>
    </lineage>
</organism>
<name>A0ABR8F3A7_NOSLI</name>
<feature type="coiled-coil region" evidence="1">
    <location>
        <begin position="117"/>
        <end position="158"/>
    </location>
</feature>
<dbReference type="Proteomes" id="UP000604661">
    <property type="component" value="Unassembled WGS sequence"/>
</dbReference>
<evidence type="ECO:0000259" key="2">
    <source>
        <dbReference type="Pfam" id="PF07693"/>
    </source>
</evidence>
<evidence type="ECO:0000313" key="3">
    <source>
        <dbReference type="EMBL" id="MBD2564257.1"/>
    </source>
</evidence>
<dbReference type="InterPro" id="IPR011646">
    <property type="entry name" value="KAP_P-loop"/>
</dbReference>
<comment type="caution">
    <text evidence="3">The sequence shown here is derived from an EMBL/GenBank/DDBJ whole genome shotgun (WGS) entry which is preliminary data.</text>
</comment>
<dbReference type="Gene3D" id="3.40.50.300">
    <property type="entry name" value="P-loop containing nucleotide triphosphate hydrolases"/>
    <property type="match status" value="1"/>
</dbReference>
<reference evidence="3 4" key="1">
    <citation type="journal article" date="2020" name="ISME J.">
        <title>Comparative genomics reveals insights into cyanobacterial evolution and habitat adaptation.</title>
        <authorList>
            <person name="Chen M.Y."/>
            <person name="Teng W.K."/>
            <person name="Zhao L."/>
            <person name="Hu C.X."/>
            <person name="Zhou Y.K."/>
            <person name="Han B.P."/>
            <person name="Song L.R."/>
            <person name="Shu W.S."/>
        </authorList>
    </citation>
    <scope>NUCLEOTIDE SEQUENCE [LARGE SCALE GENOMIC DNA]</scope>
    <source>
        <strain evidence="3 4">FACHB-391</strain>
    </source>
</reference>
<evidence type="ECO:0000256" key="1">
    <source>
        <dbReference type="SAM" id="Coils"/>
    </source>
</evidence>
<sequence>MNPSLEHAYVGLGPMLLEEEYMVANQKNVVNDVVKQIGLTCKTLANRENLPEDNQNFAPHHVISIIGGRGTGKTSVVTTIAEQVKKDVAEAFVIDLISPDQLSVKFPVSAIIVYAIERSLEKRKQEQEQELEKQELEKQELEKRKQELKNQWEKIKNIPNFRHPSWAVQVENLKTYDVISRDTINTTEWHDELFKLMVSPVDLVPKFHDWLGSMLKAIGCKACVISIDDADISVEKAEEIIETIRIYLASPLIVTILAVDLPSLERKLRNIRLAKLPPVPEYKEKQDEDGFFLFGMSRAAHQSAEAQAEQEYVENLLVKVLPPATRHVLTNLSERDRLHKPFKIPKRTSKKSLYQIIEEADKKFSKDSGVNLAPLFQKYPEIFTDNVRRYSNQFLQISNVCQEYITKLTNLSDEEKTDKTDDHINLNLPTVNGDSKIVETKISQEYYLNPPETHEQGIRSEFQMQIMRPFLYEGDFPSLQSHIKQKSKIDIQQFQRIHEFAKFILRWGRLNMDRNSGEWVYQIADKSIKNSMSTALMDIMGDWMLANGVSMENIIDSFSIKIEVAAFPSIQISRKLVPYFSNNELSSRELNVSTTQALDNSVGANISVPVNKDRLMPGYIQDFSSLRRYINIVLNSSNLGSQMDSAEKYLNVLKQAKKDELKKDDLQLAVYQILGLLATQTSYHFLHLILELLLDGDVEKFFTSPQYRDRYNITTIKSLSWLILEVPDILGALIEIIELNENYSRKLLALSYVADLPMTILLGCVDGETADKKRNQLLNSIWKLFDKLTHIGLIIDRENGDRSSLGKLNPDPSGKDAVEIRNALRKHYPSFDWKRRWKAMYFFIDTTLKDAKFQISWNSAEQPPDLWKKWADDILKDYSEDNKETDADK</sequence>
<protein>
    <recommendedName>
        <fullName evidence="2">KAP NTPase domain-containing protein</fullName>
    </recommendedName>
</protein>
<keyword evidence="1" id="KW-0175">Coiled coil</keyword>
<feature type="domain" description="KAP NTPase" evidence="2">
    <location>
        <begin position="56"/>
        <end position="271"/>
    </location>
</feature>
<dbReference type="InterPro" id="IPR027417">
    <property type="entry name" value="P-loop_NTPase"/>
</dbReference>
<evidence type="ECO:0000313" key="4">
    <source>
        <dbReference type="Proteomes" id="UP000604661"/>
    </source>
</evidence>
<dbReference type="EMBL" id="JACJTE010000045">
    <property type="protein sequence ID" value="MBD2564257.1"/>
    <property type="molecule type" value="Genomic_DNA"/>
</dbReference>
<dbReference type="SUPFAM" id="SSF52540">
    <property type="entry name" value="P-loop containing nucleoside triphosphate hydrolases"/>
    <property type="match status" value="1"/>
</dbReference>
<gene>
    <name evidence="3" type="ORF">H6G95_27360</name>
</gene>
<accession>A0ABR8F3A7</accession>
<proteinExistence type="predicted"/>